<organism evidence="1 2">
    <name type="scientific">Giardia intestinalis (strain P15)</name>
    <name type="common">Giardia lamblia</name>
    <dbReference type="NCBI Taxonomy" id="658858"/>
    <lineage>
        <taxon>Eukaryota</taxon>
        <taxon>Metamonada</taxon>
        <taxon>Diplomonadida</taxon>
        <taxon>Hexamitidae</taxon>
        <taxon>Giardiinae</taxon>
        <taxon>Giardia</taxon>
    </lineage>
</organism>
<dbReference type="EMBL" id="ACVC01000141">
    <property type="protein sequence ID" value="EFO63199.1"/>
    <property type="molecule type" value="Genomic_DNA"/>
</dbReference>
<proteinExistence type="predicted"/>
<gene>
    <name evidence="1" type="ORF">GLP15_2278</name>
</gene>
<comment type="caution">
    <text evidence="1">The sequence shown here is derived from an EMBL/GenBank/DDBJ whole genome shotgun (WGS) entry which is preliminary data.</text>
</comment>
<reference evidence="1 2" key="1">
    <citation type="journal article" date="2010" name="BMC Genomics">
        <title>Genome analysis and comparative genomics of a Giardia intestinalis assemblage E isolate.</title>
        <authorList>
            <person name="Jerlstrom-Hultqvist J."/>
            <person name="Franzen O."/>
            <person name="Ankarklev J."/>
            <person name="Xu F."/>
            <person name="Nohynkova E."/>
            <person name="Andersson J.O."/>
            <person name="Svard S.G."/>
            <person name="Andersson B."/>
        </authorList>
    </citation>
    <scope>NUCLEOTIDE SEQUENCE [LARGE SCALE GENOMIC DNA]</scope>
    <source>
        <strain evidence="1 2">P15</strain>
    </source>
</reference>
<dbReference type="Proteomes" id="UP000008974">
    <property type="component" value="Unassembled WGS sequence"/>
</dbReference>
<evidence type="ECO:0000313" key="1">
    <source>
        <dbReference type="EMBL" id="EFO63199.1"/>
    </source>
</evidence>
<dbReference type="OrthoDB" id="10252735at2759"/>
<dbReference type="VEuPathDB" id="GiardiaDB:GLP15_2278"/>
<sequence>MTCLIHVPSALEYTSTEYIIMQLPSDLENECNGRIVAISEDSQAYYVTDTHIYRLLARDSSNTRFLITPPSEASDSSQTHNALCMFGSIVELDPCPPIMDGILRRCVAQKLGGNIVAPIYLSRLLSESNYIGTKTDVCTYLASLAMLPCDINATSGCCLFAANGEYPLARFHTGKVAEVLAIFLRADLNSFETDQNTLSWCAPSTPLAALINIIQRILPGVSWGVAAHTIVSLSNTIDGCILSLEKLAKFVSDPTSLHLSAQTAIHLSPKQILASIVFSFITQSGMHMTKAGIHVIEFTLKAIVSKIDEISLPHDFLMAYVEETMLGEQLAQKISEVFSLPITIYLDLLAPRSLRDPKSVNTSACWMTPESNLSIESQITYIERSHLNSNPLNRAFELLDIQPRWSKGAFTAFMIDVCAPHENPNVVTESYTREVGRTDRGEMVVVEKREKRILLASRIQASQ</sequence>
<dbReference type="OMA" id="CAPHENP"/>
<evidence type="ECO:0000313" key="2">
    <source>
        <dbReference type="Proteomes" id="UP000008974"/>
    </source>
</evidence>
<accession>E1F2V9</accession>
<dbReference type="AlphaFoldDB" id="E1F2V9"/>
<name>E1F2V9_GIAIA</name>
<protein>
    <submittedName>
        <fullName evidence="1">Uncharacterized protein</fullName>
    </submittedName>
</protein>